<feature type="transmembrane region" description="Helical" evidence="12">
    <location>
        <begin position="45"/>
        <end position="65"/>
    </location>
</feature>
<proteinExistence type="inferred from homology"/>
<keyword evidence="12" id="KW-1133">Transmembrane helix</keyword>
<evidence type="ECO:0000256" key="4">
    <source>
        <dbReference type="ARBA" id="ARBA00012033"/>
    </source>
</evidence>
<dbReference type="PANTHER" id="PTHR48083:SF33">
    <property type="entry name" value="ACYL-COENZYME A DEHYDROGENASE"/>
    <property type="match status" value="1"/>
</dbReference>
<dbReference type="GO" id="GO:0050660">
    <property type="term" value="F:flavin adenine dinucleotide binding"/>
    <property type="evidence" value="ECO:0007669"/>
    <property type="project" value="InterPro"/>
</dbReference>
<feature type="domain" description="Acyl-CoA dehydrogenase/oxidase C-terminal" evidence="13">
    <location>
        <begin position="361"/>
        <end position="506"/>
    </location>
</feature>
<evidence type="ECO:0000256" key="8">
    <source>
        <dbReference type="ARBA" id="ARBA00022827"/>
    </source>
</evidence>
<comment type="caution">
    <text evidence="17">The sequence shown here is derived from an EMBL/GenBank/DDBJ whole genome shotgun (WGS) entry which is preliminary data.</text>
</comment>
<dbReference type="Pfam" id="PF02770">
    <property type="entry name" value="Acyl-CoA_dh_M"/>
    <property type="match status" value="1"/>
</dbReference>
<evidence type="ECO:0000259" key="13">
    <source>
        <dbReference type="Pfam" id="PF00441"/>
    </source>
</evidence>
<evidence type="ECO:0000313" key="17">
    <source>
        <dbReference type="EMBL" id="MWJ29137.1"/>
    </source>
</evidence>
<keyword evidence="12" id="KW-0472">Membrane</keyword>
<dbReference type="Pfam" id="PF00441">
    <property type="entry name" value="Acyl-CoA_dh_1"/>
    <property type="match status" value="1"/>
</dbReference>
<accession>A0A7X3H248</accession>
<feature type="domain" description="Acyl-CoA dehydrogenase C-terminal bacterial-type" evidence="16">
    <location>
        <begin position="515"/>
        <end position="798"/>
    </location>
</feature>
<organism evidence="17 18">
    <name type="scientific">Vreelandella zhuhanensis</name>
    <dbReference type="NCBI Taxonomy" id="2684210"/>
    <lineage>
        <taxon>Bacteria</taxon>
        <taxon>Pseudomonadati</taxon>
        <taxon>Pseudomonadota</taxon>
        <taxon>Gammaproteobacteria</taxon>
        <taxon>Oceanospirillales</taxon>
        <taxon>Halomonadaceae</taxon>
        <taxon>Vreelandella</taxon>
    </lineage>
</organism>
<dbReference type="NCBIfam" id="NF007000">
    <property type="entry name" value="PRK09463.1"/>
    <property type="match status" value="1"/>
</dbReference>
<reference evidence="17 18" key="1">
    <citation type="submission" date="2019-12" db="EMBL/GenBank/DDBJ databases">
        <title>Halomonas rutogse sp. nov. isolated from two lakes on Tibetan Plateau.</title>
        <authorList>
            <person name="Gao P."/>
        </authorList>
    </citation>
    <scope>NUCLEOTIDE SEQUENCE [LARGE SCALE GENOMIC DNA]</scope>
    <source>
        <strain evidence="17 18">ZH2S</strain>
    </source>
</reference>
<dbReference type="InterPro" id="IPR009075">
    <property type="entry name" value="AcylCo_DH/oxidase_C"/>
</dbReference>
<evidence type="ECO:0000256" key="2">
    <source>
        <dbReference type="ARBA" id="ARBA00005005"/>
    </source>
</evidence>
<dbReference type="Pfam" id="PF02771">
    <property type="entry name" value="Acyl-CoA_dh_N"/>
    <property type="match status" value="1"/>
</dbReference>
<evidence type="ECO:0000256" key="12">
    <source>
        <dbReference type="SAM" id="Phobius"/>
    </source>
</evidence>
<evidence type="ECO:0000256" key="3">
    <source>
        <dbReference type="ARBA" id="ARBA00009347"/>
    </source>
</evidence>
<dbReference type="Gene3D" id="2.40.110.10">
    <property type="entry name" value="Butyryl-CoA Dehydrogenase, subunit A, domain 2"/>
    <property type="match status" value="1"/>
</dbReference>
<dbReference type="Gene3D" id="1.20.140.10">
    <property type="entry name" value="Butyryl-CoA Dehydrogenase, subunit A, domain 3"/>
    <property type="match status" value="1"/>
</dbReference>
<keyword evidence="7" id="KW-0285">Flavoprotein</keyword>
<dbReference type="InterPro" id="IPR046373">
    <property type="entry name" value="Acyl-CoA_Oxase/DH_mid-dom_sf"/>
</dbReference>
<keyword evidence="12" id="KW-0812">Transmembrane</keyword>
<comment type="catalytic activity">
    <reaction evidence="10">
        <text>a medium-chain 2,3-saturated fatty acyl-CoA + oxidized [electron-transfer flavoprotein] + H(+) = a medium-chain (2E)-enoyl-CoA + reduced [electron-transfer flavoprotein]</text>
        <dbReference type="Rhea" id="RHEA:14477"/>
        <dbReference type="Rhea" id="RHEA-COMP:10685"/>
        <dbReference type="Rhea" id="RHEA-COMP:10686"/>
        <dbReference type="ChEBI" id="CHEBI:15378"/>
        <dbReference type="ChEBI" id="CHEBI:57692"/>
        <dbReference type="ChEBI" id="CHEBI:58307"/>
        <dbReference type="ChEBI" id="CHEBI:83723"/>
        <dbReference type="ChEBI" id="CHEBI:83726"/>
        <dbReference type="EC" id="1.3.8.7"/>
    </reaction>
</comment>
<evidence type="ECO:0000256" key="5">
    <source>
        <dbReference type="ARBA" id="ARBA00012040"/>
    </source>
</evidence>
<evidence type="ECO:0000256" key="1">
    <source>
        <dbReference type="ARBA" id="ARBA00001974"/>
    </source>
</evidence>
<sequence length="818" mass="89329">MLTLLLILLAVAGLLVVMRREAGATSALAVLGVLGIAGLLLDAELIGVVLLLGAALIAAAGLPMLRRRWLTPRLFAMFKKVAPKVSDTERTALEAGTVSWDGELFSGRPQWNKLLDYRDDGITQEEQAFLDNQCVKAAGMCNAWNITRERADLPQQLWDLLKREGFFGLIIPKEYGGLGFSAKAQSLVLQKLSVNETLMVTVGVPNSLGPGELLLKYGTQEQKDHYLPRLADGREIPCFGLTGPRAGSDATALPDTGILCKEMIDGQEVLGLRLNFEKRWITLAPIATVVGLAFRLFDPEHLLGDETNRGITLALIPRDTAGMEIGRRHHPIGSPFMNGPIKGKDVFVPLDTIIGGPEMIGQGWQMLVECLSIGRCITLPSGATGTARYALGWSGGFTRVRRQFNVPVAEMEGVQEPLARMAALAYISQATVYQTANLIDHGEKPAVPSAILKSQLTEFQRVILSDAMDVHGGKAVTLGPRNYLGIGYSANPVAITVEGANVMTRNLMIFGQGVIRCHPYVLEELAAKDADDIQAFDKAFFNHAGLIFGNAARAFTLGLGLGKAKVPFEGPAAVYAQDIARLSAGFGLCADAAMASLGSALKKREMLSARLGDVLSNLYLASMVLKQWQANDKRVEGEEALLHYSCRFLLQRAEQAFVEVFDNLPNRPLGKTLKWVVMPTGRRWDKPHDDFAREIAGKVSTHSALRSKMLENTWDSDDGEVSNPLARYNALLVDYERAEKLYRTVNKAYAKGEIPETALHPEQRMTAALEKGLVSEEDAKFMGIFEAEVLEMLTVDDFAYDEFATDKATLIDHNATTF</sequence>
<evidence type="ECO:0000259" key="15">
    <source>
        <dbReference type="Pfam" id="PF02771"/>
    </source>
</evidence>
<name>A0A7X3H248_9GAMM</name>
<gene>
    <name evidence="17" type="ORF">GPM19_13185</name>
</gene>
<dbReference type="AlphaFoldDB" id="A0A7X3H248"/>
<dbReference type="GO" id="GO:0004466">
    <property type="term" value="F:long-chain fatty acyl-CoA dehydrogenase activity"/>
    <property type="evidence" value="ECO:0007669"/>
    <property type="project" value="UniProtKB-EC"/>
</dbReference>
<dbReference type="Pfam" id="PF09317">
    <property type="entry name" value="ACDH_C"/>
    <property type="match status" value="1"/>
</dbReference>
<dbReference type="InterPro" id="IPR013786">
    <property type="entry name" value="AcylCoA_DH/ox_N"/>
</dbReference>
<evidence type="ECO:0000259" key="16">
    <source>
        <dbReference type="Pfam" id="PF09317"/>
    </source>
</evidence>
<comment type="similarity">
    <text evidence="3">Belongs to the acyl-CoA dehydrogenase family.</text>
</comment>
<dbReference type="GO" id="GO:0005737">
    <property type="term" value="C:cytoplasm"/>
    <property type="evidence" value="ECO:0007669"/>
    <property type="project" value="TreeGrafter"/>
</dbReference>
<dbReference type="EC" id="1.3.8.8" evidence="5"/>
<protein>
    <recommendedName>
        <fullName evidence="6">Acyl-coenzyme A dehydrogenase</fullName>
        <ecNumber evidence="4">1.3.8.7</ecNumber>
        <ecNumber evidence="5">1.3.8.8</ecNumber>
    </recommendedName>
</protein>
<dbReference type="CDD" id="cd00567">
    <property type="entry name" value="ACAD"/>
    <property type="match status" value="1"/>
</dbReference>
<dbReference type="EC" id="1.3.8.7" evidence="4"/>
<evidence type="ECO:0000256" key="9">
    <source>
        <dbReference type="ARBA" id="ARBA00023002"/>
    </source>
</evidence>
<keyword evidence="18" id="KW-1185">Reference proteome</keyword>
<dbReference type="PANTHER" id="PTHR48083">
    <property type="entry name" value="MEDIUM-CHAIN SPECIFIC ACYL-COA DEHYDROGENASE, MITOCHONDRIAL-RELATED"/>
    <property type="match status" value="1"/>
</dbReference>
<comment type="pathway">
    <text evidence="2">Lipid metabolism; fatty acid beta-oxidation.</text>
</comment>
<keyword evidence="8" id="KW-0274">FAD</keyword>
<dbReference type="Proteomes" id="UP000437638">
    <property type="component" value="Unassembled WGS sequence"/>
</dbReference>
<evidence type="ECO:0000259" key="14">
    <source>
        <dbReference type="Pfam" id="PF02770"/>
    </source>
</evidence>
<evidence type="ECO:0000256" key="7">
    <source>
        <dbReference type="ARBA" id="ARBA00022630"/>
    </source>
</evidence>
<evidence type="ECO:0000256" key="10">
    <source>
        <dbReference type="ARBA" id="ARBA00047882"/>
    </source>
</evidence>
<comment type="cofactor">
    <cofactor evidence="1">
        <name>FAD</name>
        <dbReference type="ChEBI" id="CHEBI:57692"/>
    </cofactor>
</comment>
<dbReference type="SUPFAM" id="SSF47203">
    <property type="entry name" value="Acyl-CoA dehydrogenase C-terminal domain-like"/>
    <property type="match status" value="1"/>
</dbReference>
<dbReference type="EMBL" id="WTKP01000009">
    <property type="protein sequence ID" value="MWJ29137.1"/>
    <property type="molecule type" value="Genomic_DNA"/>
</dbReference>
<dbReference type="InterPro" id="IPR050741">
    <property type="entry name" value="Acyl-CoA_dehydrogenase"/>
</dbReference>
<dbReference type="GO" id="GO:0070991">
    <property type="term" value="F:medium-chain fatty acyl-CoA dehydrogenase activity"/>
    <property type="evidence" value="ECO:0007669"/>
    <property type="project" value="UniProtKB-EC"/>
</dbReference>
<comment type="catalytic activity">
    <reaction evidence="11">
        <text>a long-chain 2,3-saturated fatty acyl-CoA + oxidized [electron-transfer flavoprotein] + H(+) = a long-chain (2E)-enoyl-CoA + reduced [electron-transfer flavoprotein]</text>
        <dbReference type="Rhea" id="RHEA:17721"/>
        <dbReference type="Rhea" id="RHEA-COMP:10685"/>
        <dbReference type="Rhea" id="RHEA-COMP:10686"/>
        <dbReference type="ChEBI" id="CHEBI:15378"/>
        <dbReference type="ChEBI" id="CHEBI:57692"/>
        <dbReference type="ChEBI" id="CHEBI:58307"/>
        <dbReference type="ChEBI" id="CHEBI:83721"/>
        <dbReference type="ChEBI" id="CHEBI:83727"/>
        <dbReference type="EC" id="1.3.8.8"/>
    </reaction>
</comment>
<dbReference type="RefSeq" id="WP_160419468.1">
    <property type="nucleotide sequence ID" value="NZ_WTKP01000009.1"/>
</dbReference>
<dbReference type="InterPro" id="IPR015396">
    <property type="entry name" value="FadE_C"/>
</dbReference>
<evidence type="ECO:0000256" key="6">
    <source>
        <dbReference type="ARBA" id="ARBA00020144"/>
    </source>
</evidence>
<dbReference type="InterPro" id="IPR006091">
    <property type="entry name" value="Acyl-CoA_Oxase/DH_mid-dom"/>
</dbReference>
<dbReference type="SUPFAM" id="SSF56645">
    <property type="entry name" value="Acyl-CoA dehydrogenase NM domain-like"/>
    <property type="match status" value="1"/>
</dbReference>
<dbReference type="UniPathway" id="UPA00659"/>
<dbReference type="GO" id="GO:0033539">
    <property type="term" value="P:fatty acid beta-oxidation using acyl-CoA dehydrogenase"/>
    <property type="evidence" value="ECO:0007669"/>
    <property type="project" value="InterPro"/>
</dbReference>
<feature type="domain" description="Acyl-CoA oxidase/dehydrogenase middle" evidence="14">
    <location>
        <begin position="238"/>
        <end position="337"/>
    </location>
</feature>
<dbReference type="InterPro" id="IPR009100">
    <property type="entry name" value="AcylCoA_DH/oxidase_NM_dom_sf"/>
</dbReference>
<evidence type="ECO:0000256" key="11">
    <source>
        <dbReference type="ARBA" id="ARBA00049247"/>
    </source>
</evidence>
<dbReference type="InterPro" id="IPR036250">
    <property type="entry name" value="AcylCo_DH-like_C"/>
</dbReference>
<evidence type="ECO:0000313" key="18">
    <source>
        <dbReference type="Proteomes" id="UP000437638"/>
    </source>
</evidence>
<dbReference type="InterPro" id="IPR037069">
    <property type="entry name" value="AcylCoA_DH/ox_N_sf"/>
</dbReference>
<dbReference type="Gene3D" id="1.10.540.10">
    <property type="entry name" value="Acyl-CoA dehydrogenase/oxidase, N-terminal domain"/>
    <property type="match status" value="1"/>
</dbReference>
<keyword evidence="9 17" id="KW-0560">Oxidoreductase</keyword>
<feature type="domain" description="Acyl-CoA dehydrogenase/oxidase N-terminal" evidence="15">
    <location>
        <begin position="144"/>
        <end position="233"/>
    </location>
</feature>
<dbReference type="NCBIfam" id="NF009586">
    <property type="entry name" value="PRK13026.1"/>
    <property type="match status" value="1"/>
</dbReference>